<evidence type="ECO:0000313" key="3">
    <source>
        <dbReference type="Proteomes" id="UP000605992"/>
    </source>
</evidence>
<feature type="domain" description="Putative Flp pilus-assembly TadG-like N-terminal" evidence="1">
    <location>
        <begin position="1"/>
        <end position="38"/>
    </location>
</feature>
<keyword evidence="3" id="KW-1185">Reference proteome</keyword>
<sequence>MMALVWLAAVVAVDVGVARAARLRAETAADLAALAAAAHALTTSEGACARAHAVTTANGSRVDRCSVVDGITEVAVSLRFTLPFSGSRTARAVARAGPIGADE</sequence>
<dbReference type="Pfam" id="PF13400">
    <property type="entry name" value="Tad"/>
    <property type="match status" value="1"/>
</dbReference>
<reference evidence="2" key="1">
    <citation type="submission" date="2021-01" db="EMBL/GenBank/DDBJ databases">
        <title>Whole genome shotgun sequence of Planotetraspora thailandica NBRC 104271.</title>
        <authorList>
            <person name="Komaki H."/>
            <person name="Tamura T."/>
        </authorList>
    </citation>
    <scope>NUCLEOTIDE SEQUENCE</scope>
    <source>
        <strain evidence="2">NBRC 104271</strain>
    </source>
</reference>
<evidence type="ECO:0000313" key="2">
    <source>
        <dbReference type="EMBL" id="GII53695.1"/>
    </source>
</evidence>
<proteinExistence type="predicted"/>
<comment type="caution">
    <text evidence="2">The sequence shown here is derived from an EMBL/GenBank/DDBJ whole genome shotgun (WGS) entry which is preliminary data.</text>
</comment>
<accession>A0A8J3UZX7</accession>
<name>A0A8J3UZX7_9ACTN</name>
<evidence type="ECO:0000259" key="1">
    <source>
        <dbReference type="Pfam" id="PF13400"/>
    </source>
</evidence>
<protein>
    <recommendedName>
        <fullName evidence="1">Putative Flp pilus-assembly TadG-like N-terminal domain-containing protein</fullName>
    </recommendedName>
</protein>
<dbReference type="InterPro" id="IPR028087">
    <property type="entry name" value="Tad_N"/>
</dbReference>
<dbReference type="EMBL" id="BOOR01000010">
    <property type="protein sequence ID" value="GII53695.1"/>
    <property type="molecule type" value="Genomic_DNA"/>
</dbReference>
<organism evidence="2 3">
    <name type="scientific">Planotetraspora thailandica</name>
    <dbReference type="NCBI Taxonomy" id="487172"/>
    <lineage>
        <taxon>Bacteria</taxon>
        <taxon>Bacillati</taxon>
        <taxon>Actinomycetota</taxon>
        <taxon>Actinomycetes</taxon>
        <taxon>Streptosporangiales</taxon>
        <taxon>Streptosporangiaceae</taxon>
        <taxon>Planotetraspora</taxon>
    </lineage>
</organism>
<gene>
    <name evidence="2" type="ORF">Pth03_20840</name>
</gene>
<dbReference type="NCBIfam" id="TIGR03816">
    <property type="entry name" value="tadE_like_DECH"/>
    <property type="match status" value="1"/>
</dbReference>
<dbReference type="AlphaFoldDB" id="A0A8J3UZX7"/>
<dbReference type="Proteomes" id="UP000605992">
    <property type="component" value="Unassembled WGS sequence"/>
</dbReference>
<dbReference type="InterPro" id="IPR021202">
    <property type="entry name" value="Rv3654c-like"/>
</dbReference>